<organism evidence="1 2">
    <name type="scientific">Streptomyces huasconensis</name>
    <dbReference type="NCBI Taxonomy" id="1854574"/>
    <lineage>
        <taxon>Bacteria</taxon>
        <taxon>Bacillati</taxon>
        <taxon>Actinomycetota</taxon>
        <taxon>Actinomycetes</taxon>
        <taxon>Kitasatosporales</taxon>
        <taxon>Streptomycetaceae</taxon>
        <taxon>Streptomyces</taxon>
    </lineage>
</organism>
<evidence type="ECO:0000313" key="1">
    <source>
        <dbReference type="EMBL" id="MEW2365607.1"/>
    </source>
</evidence>
<name>A0ABV3M1N0_9ACTN</name>
<proteinExistence type="predicted"/>
<keyword evidence="2" id="KW-1185">Reference proteome</keyword>
<sequence length="64" mass="6670">MARNLDEFAADLAAVTAQAAQAAVGNLKADALLEASRKGNEAAVRDIANSMSTAELKAFQRKHG</sequence>
<evidence type="ECO:0000313" key="2">
    <source>
        <dbReference type="Proteomes" id="UP001553843"/>
    </source>
</evidence>
<comment type="caution">
    <text evidence="1">The sequence shown here is derived from an EMBL/GenBank/DDBJ whole genome shotgun (WGS) entry which is preliminary data.</text>
</comment>
<dbReference type="EMBL" id="JBEYRS010000012">
    <property type="protein sequence ID" value="MEW2365607.1"/>
    <property type="molecule type" value="Genomic_DNA"/>
</dbReference>
<gene>
    <name evidence="1" type="ORF">AB0887_27110</name>
</gene>
<protein>
    <submittedName>
        <fullName evidence="1">Uncharacterized protein</fullName>
    </submittedName>
</protein>
<accession>A0ABV3M1N0</accession>
<dbReference type="RefSeq" id="WP_359780842.1">
    <property type="nucleotide sequence ID" value="NZ_JBEYRR010000008.1"/>
</dbReference>
<reference evidence="1 2" key="1">
    <citation type="submission" date="2024-06" db="EMBL/GenBank/DDBJ databases">
        <title>The Natural Products Discovery Center: Release of the First 8490 Sequenced Strains for Exploring Actinobacteria Biosynthetic Diversity.</title>
        <authorList>
            <person name="Kalkreuter E."/>
            <person name="Kautsar S.A."/>
            <person name="Yang D."/>
            <person name="Bader C.D."/>
            <person name="Teijaro C.N."/>
            <person name="Fluegel L."/>
            <person name="Davis C.M."/>
            <person name="Simpson J.R."/>
            <person name="Lauterbach L."/>
            <person name="Steele A.D."/>
            <person name="Gui C."/>
            <person name="Meng S."/>
            <person name="Li G."/>
            <person name="Viehrig K."/>
            <person name="Ye F."/>
            <person name="Su P."/>
            <person name="Kiefer A.F."/>
            <person name="Nichols A."/>
            <person name="Cepeda A.J."/>
            <person name="Yan W."/>
            <person name="Fan B."/>
            <person name="Jiang Y."/>
            <person name="Adhikari A."/>
            <person name="Zheng C.-J."/>
            <person name="Schuster L."/>
            <person name="Cowan T.M."/>
            <person name="Smanski M.J."/>
            <person name="Chevrette M.G."/>
            <person name="De Carvalho L.P.S."/>
            <person name="Shen B."/>
        </authorList>
    </citation>
    <scope>NUCLEOTIDE SEQUENCE [LARGE SCALE GENOMIC DNA]</scope>
    <source>
        <strain evidence="1 2">NPDC047833</strain>
    </source>
</reference>
<dbReference type="Proteomes" id="UP001553843">
    <property type="component" value="Unassembled WGS sequence"/>
</dbReference>